<dbReference type="OrthoDB" id="111297at2759"/>
<name>A0A9W6WLQ5_9STRA</name>
<accession>A0A9W6WLQ5</accession>
<organism evidence="1 2">
    <name type="scientific">Phytophthora lilii</name>
    <dbReference type="NCBI Taxonomy" id="2077276"/>
    <lineage>
        <taxon>Eukaryota</taxon>
        <taxon>Sar</taxon>
        <taxon>Stramenopiles</taxon>
        <taxon>Oomycota</taxon>
        <taxon>Peronosporomycetes</taxon>
        <taxon>Peronosporales</taxon>
        <taxon>Peronosporaceae</taxon>
        <taxon>Phytophthora</taxon>
    </lineage>
</organism>
<evidence type="ECO:0000313" key="1">
    <source>
        <dbReference type="EMBL" id="GMF09207.1"/>
    </source>
</evidence>
<sequence length="113" mass="12548">MEGDECAEREVPKARIETLVNTISQYKDVYPVLQRGVQFLGQELCDGGDDDEHCKEVTRFVEYFVKAGSLTDTVSAMLANLDSPAFISSCFELLIAMINNAEELMTFALEKSG</sequence>
<dbReference type="AlphaFoldDB" id="A0A9W6WLQ5"/>
<comment type="caution">
    <text evidence="1">The sequence shown here is derived from an EMBL/GenBank/DDBJ whole genome shotgun (WGS) entry which is preliminary data.</text>
</comment>
<keyword evidence="2" id="KW-1185">Reference proteome</keyword>
<evidence type="ECO:0000313" key="2">
    <source>
        <dbReference type="Proteomes" id="UP001165083"/>
    </source>
</evidence>
<dbReference type="EMBL" id="BSXW01000007">
    <property type="protein sequence ID" value="GMF09207.1"/>
    <property type="molecule type" value="Genomic_DNA"/>
</dbReference>
<proteinExistence type="predicted"/>
<gene>
    <name evidence="1" type="ORF">Plil01_000013000</name>
</gene>
<dbReference type="Proteomes" id="UP001165083">
    <property type="component" value="Unassembled WGS sequence"/>
</dbReference>
<reference evidence="1" key="1">
    <citation type="submission" date="2023-04" db="EMBL/GenBank/DDBJ databases">
        <title>Phytophthora lilii NBRC 32176.</title>
        <authorList>
            <person name="Ichikawa N."/>
            <person name="Sato H."/>
            <person name="Tonouchi N."/>
        </authorList>
    </citation>
    <scope>NUCLEOTIDE SEQUENCE</scope>
    <source>
        <strain evidence="1">NBRC 32176</strain>
    </source>
</reference>
<protein>
    <submittedName>
        <fullName evidence="1">Unnamed protein product</fullName>
    </submittedName>
</protein>